<dbReference type="PANTHER" id="PTHR31876">
    <property type="entry name" value="COV-LIKE PROTEIN 1"/>
    <property type="match status" value="1"/>
</dbReference>
<accession>A0A2U2N3E1</accession>
<feature type="transmembrane region" description="Helical" evidence="1">
    <location>
        <begin position="71"/>
        <end position="92"/>
    </location>
</feature>
<dbReference type="Pfam" id="PF04367">
    <property type="entry name" value="DUF502"/>
    <property type="match status" value="1"/>
</dbReference>
<keyword evidence="1" id="KW-0472">Membrane</keyword>
<sequence>MLCAFRRWGGRQGEAAMTEQTGVWQRLWRTFVSGLGVVLPAAITLYVLVWIGVQAEQVFGGIVRVILPESWYLPGLGIFAAIGFILLVGMFMKAWVFSSLVGLGERLLTRIPVVKTVYAGLRDLTRFVSESSRQQERLQRVVLVEIASDVHVIGFITDRAPAEGMPEIAEVCDEERVAVYMPMGYQIGGYTLYLPKHRLRPVDIPVEDALRVVLTANVNRPTRR</sequence>
<gene>
    <name evidence="2" type="ORF">DEM34_07405</name>
</gene>
<name>A0A2U2N3E1_9GAMM</name>
<dbReference type="EMBL" id="QFFI01000009">
    <property type="protein sequence ID" value="PWG63696.1"/>
    <property type="molecule type" value="Genomic_DNA"/>
</dbReference>
<dbReference type="PANTHER" id="PTHR31876:SF26">
    <property type="entry name" value="PROTEIN LIKE COV 2"/>
    <property type="match status" value="1"/>
</dbReference>
<evidence type="ECO:0000313" key="3">
    <source>
        <dbReference type="Proteomes" id="UP000245474"/>
    </source>
</evidence>
<evidence type="ECO:0000256" key="1">
    <source>
        <dbReference type="SAM" id="Phobius"/>
    </source>
</evidence>
<keyword evidence="1" id="KW-0812">Transmembrane</keyword>
<comment type="caution">
    <text evidence="2">The sequence shown here is derived from an EMBL/GenBank/DDBJ whole genome shotgun (WGS) entry which is preliminary data.</text>
</comment>
<proteinExistence type="predicted"/>
<feature type="transmembrane region" description="Helical" evidence="1">
    <location>
        <begin position="27"/>
        <end position="51"/>
    </location>
</feature>
<keyword evidence="3" id="KW-1185">Reference proteome</keyword>
<organism evidence="2 3">
    <name type="scientific">Sediminicurvatus halobius</name>
    <dbReference type="NCBI Taxonomy" id="2182432"/>
    <lineage>
        <taxon>Bacteria</taxon>
        <taxon>Pseudomonadati</taxon>
        <taxon>Pseudomonadota</taxon>
        <taxon>Gammaproteobacteria</taxon>
        <taxon>Chromatiales</taxon>
        <taxon>Ectothiorhodospiraceae</taxon>
        <taxon>Sediminicurvatus</taxon>
    </lineage>
</organism>
<evidence type="ECO:0008006" key="4">
    <source>
        <dbReference type="Google" id="ProtNLM"/>
    </source>
</evidence>
<evidence type="ECO:0000313" key="2">
    <source>
        <dbReference type="EMBL" id="PWG63696.1"/>
    </source>
</evidence>
<dbReference type="InterPro" id="IPR007462">
    <property type="entry name" value="COV1-like"/>
</dbReference>
<reference evidence="2 3" key="1">
    <citation type="submission" date="2018-05" db="EMBL/GenBank/DDBJ databases">
        <title>Spiribacter halobius sp. nov., a moderately halophilic bacterium isolated from marine solar saltern.</title>
        <authorList>
            <person name="Zheng W.-S."/>
            <person name="Lu D.-C."/>
            <person name="Du Z.-J."/>
        </authorList>
    </citation>
    <scope>NUCLEOTIDE SEQUENCE [LARGE SCALE GENOMIC DNA]</scope>
    <source>
        <strain evidence="2 3">E85</strain>
    </source>
</reference>
<protein>
    <recommendedName>
        <fullName evidence="4">DUF502 domain-containing protein</fullName>
    </recommendedName>
</protein>
<dbReference type="AlphaFoldDB" id="A0A2U2N3E1"/>
<dbReference type="Proteomes" id="UP000245474">
    <property type="component" value="Unassembled WGS sequence"/>
</dbReference>
<keyword evidence="1" id="KW-1133">Transmembrane helix</keyword>